<name>A0A929B7T1_9PSEU</name>
<keyword evidence="2" id="KW-1185">Reference proteome</keyword>
<reference evidence="1" key="1">
    <citation type="submission" date="2020-10" db="EMBL/GenBank/DDBJ databases">
        <title>Diversity and distribution of actinomycetes associated with coral in the coast of Hainan.</title>
        <authorList>
            <person name="Li F."/>
        </authorList>
    </citation>
    <scope>NUCLEOTIDE SEQUENCE</scope>
    <source>
        <strain evidence="1">HNM0983</strain>
    </source>
</reference>
<evidence type="ECO:0000313" key="2">
    <source>
        <dbReference type="Proteomes" id="UP000598360"/>
    </source>
</evidence>
<evidence type="ECO:0000313" key="1">
    <source>
        <dbReference type="EMBL" id="MBE9373831.1"/>
    </source>
</evidence>
<dbReference type="InterPro" id="IPR010775">
    <property type="entry name" value="DUF1365"/>
</dbReference>
<dbReference type="Pfam" id="PF07103">
    <property type="entry name" value="DUF1365"/>
    <property type="match status" value="1"/>
</dbReference>
<dbReference type="RefSeq" id="WP_193927258.1">
    <property type="nucleotide sequence ID" value="NZ_JADEYC010000007.1"/>
</dbReference>
<comment type="caution">
    <text evidence="1">The sequence shown here is derived from an EMBL/GenBank/DDBJ whole genome shotgun (WGS) entry which is preliminary data.</text>
</comment>
<protein>
    <submittedName>
        <fullName evidence="1">DUF1365 domain-containing protein</fullName>
    </submittedName>
</protein>
<proteinExistence type="predicted"/>
<organism evidence="1 2">
    <name type="scientific">Saccharopolyspora montiporae</name>
    <dbReference type="NCBI Taxonomy" id="2781240"/>
    <lineage>
        <taxon>Bacteria</taxon>
        <taxon>Bacillati</taxon>
        <taxon>Actinomycetota</taxon>
        <taxon>Actinomycetes</taxon>
        <taxon>Pseudonocardiales</taxon>
        <taxon>Pseudonocardiaceae</taxon>
        <taxon>Saccharopolyspora</taxon>
    </lineage>
</organism>
<sequence length="238" mass="26975">MRTPALYETTVGHARHDRIGGAFRHRLHTWLVDLDEPHPLPRWLRPFARFDARDHIGSPRRSIRDNIDDRLAAEGIDLRGGRIVMLAHARVLGYVFNPISVFWCYHPDGQPACVLAEVHNTYGGRHCYVLRPDRAGRARADKRFPVSPFLPNSGHYAMTLDEPGTTLRVRVQLRDDAGTPLLTAALTGTRRPATRREFLRLLLRQPLVPQRVAALIRKHGIGLKLRGAPSSRNQENHA</sequence>
<dbReference type="PANTHER" id="PTHR33973:SF4">
    <property type="entry name" value="OS07G0153300 PROTEIN"/>
    <property type="match status" value="1"/>
</dbReference>
<dbReference type="PANTHER" id="PTHR33973">
    <property type="entry name" value="OS07G0153300 PROTEIN"/>
    <property type="match status" value="1"/>
</dbReference>
<gene>
    <name evidence="1" type="ORF">IQ251_05140</name>
</gene>
<accession>A0A929B7T1</accession>
<dbReference type="EMBL" id="JADEYC010000007">
    <property type="protein sequence ID" value="MBE9373831.1"/>
    <property type="molecule type" value="Genomic_DNA"/>
</dbReference>
<dbReference type="Proteomes" id="UP000598360">
    <property type="component" value="Unassembled WGS sequence"/>
</dbReference>
<dbReference type="AlphaFoldDB" id="A0A929B7T1"/>